<sequence>MTWQLCIQYPDGQRRSLRLYNNRERALRQVDAIYAQGYPLHVAYLVCPLLEDECDTPAADTLLQLASH</sequence>
<name>A0A7C3PGI0_9CYAN</name>
<comment type="caution">
    <text evidence="1">The sequence shown here is derived from an EMBL/GenBank/DDBJ whole genome shotgun (WGS) entry which is preliminary data.</text>
</comment>
<protein>
    <submittedName>
        <fullName evidence="1">Family 2 glycosyl transferase</fullName>
    </submittedName>
</protein>
<organism evidence="1">
    <name type="scientific">Oscillatoriales cyanobacterium SpSt-418</name>
    <dbReference type="NCBI Taxonomy" id="2282169"/>
    <lineage>
        <taxon>Bacteria</taxon>
        <taxon>Bacillati</taxon>
        <taxon>Cyanobacteriota</taxon>
        <taxon>Cyanophyceae</taxon>
        <taxon>Oscillatoriophycideae</taxon>
        <taxon>Oscillatoriales</taxon>
    </lineage>
</organism>
<dbReference type="AlphaFoldDB" id="A0A7C3PGI0"/>
<proteinExistence type="predicted"/>
<keyword evidence="1" id="KW-0808">Transferase</keyword>
<reference evidence="1" key="1">
    <citation type="journal article" date="2020" name="mSystems">
        <title>Genome- and Community-Level Interaction Insights into Carbon Utilization and Element Cycling Functions of Hydrothermarchaeota in Hydrothermal Sediment.</title>
        <authorList>
            <person name="Zhou Z."/>
            <person name="Liu Y."/>
            <person name="Xu W."/>
            <person name="Pan J."/>
            <person name="Luo Z.H."/>
            <person name="Li M."/>
        </authorList>
    </citation>
    <scope>NUCLEOTIDE SEQUENCE [LARGE SCALE GENOMIC DNA]</scope>
    <source>
        <strain evidence="1">SpSt-418</strain>
    </source>
</reference>
<evidence type="ECO:0000313" key="1">
    <source>
        <dbReference type="EMBL" id="HFM97360.1"/>
    </source>
</evidence>
<dbReference type="GO" id="GO:0016740">
    <property type="term" value="F:transferase activity"/>
    <property type="evidence" value="ECO:0007669"/>
    <property type="project" value="UniProtKB-KW"/>
</dbReference>
<gene>
    <name evidence="1" type="ORF">ENR64_06260</name>
</gene>
<accession>A0A7C3PGI0</accession>
<dbReference type="EMBL" id="DSRU01000075">
    <property type="protein sequence ID" value="HFM97360.1"/>
    <property type="molecule type" value="Genomic_DNA"/>
</dbReference>